<proteinExistence type="predicted"/>
<dbReference type="PANTHER" id="PTHR19879:SF9">
    <property type="entry name" value="TRANSCRIPTION INITIATION FACTOR TFIID SUBUNIT 5"/>
    <property type="match status" value="1"/>
</dbReference>
<organism evidence="3 4">
    <name type="scientific">Blastopirellula sediminis</name>
    <dbReference type="NCBI Taxonomy" id="2894196"/>
    <lineage>
        <taxon>Bacteria</taxon>
        <taxon>Pseudomonadati</taxon>
        <taxon>Planctomycetota</taxon>
        <taxon>Planctomycetia</taxon>
        <taxon>Pirellulales</taxon>
        <taxon>Pirellulaceae</taxon>
        <taxon>Blastopirellula</taxon>
    </lineage>
</organism>
<dbReference type="Pfam" id="PF00400">
    <property type="entry name" value="WD40"/>
    <property type="match status" value="2"/>
</dbReference>
<dbReference type="GO" id="GO:0006508">
    <property type="term" value="P:proteolysis"/>
    <property type="evidence" value="ECO:0007669"/>
    <property type="project" value="InterPro"/>
</dbReference>
<dbReference type="Gene3D" id="3.40.50.1460">
    <property type="match status" value="1"/>
</dbReference>
<feature type="domain" description="Peptidase C14 caspase" evidence="2">
    <location>
        <begin position="879"/>
        <end position="1070"/>
    </location>
</feature>
<keyword evidence="1" id="KW-0853">WD repeat</keyword>
<dbReference type="Gene3D" id="2.30.42.10">
    <property type="match status" value="1"/>
</dbReference>
<accession>A0A9X1SEV7</accession>
<dbReference type="PROSITE" id="PS50294">
    <property type="entry name" value="WD_REPEATS_REGION"/>
    <property type="match status" value="1"/>
</dbReference>
<evidence type="ECO:0000256" key="1">
    <source>
        <dbReference type="PROSITE-ProRule" id="PRU00221"/>
    </source>
</evidence>
<feature type="repeat" description="WD" evidence="1">
    <location>
        <begin position="533"/>
        <end position="566"/>
    </location>
</feature>
<dbReference type="InterPro" id="IPR011600">
    <property type="entry name" value="Pept_C14_caspase"/>
</dbReference>
<dbReference type="SMART" id="SM00320">
    <property type="entry name" value="WD40"/>
    <property type="match status" value="5"/>
</dbReference>
<dbReference type="PROSITE" id="PS51257">
    <property type="entry name" value="PROKAR_LIPOPROTEIN"/>
    <property type="match status" value="1"/>
</dbReference>
<protein>
    <submittedName>
        <fullName evidence="3">Caspase family protein</fullName>
    </submittedName>
</protein>
<dbReference type="PANTHER" id="PTHR19879">
    <property type="entry name" value="TRANSCRIPTION INITIATION FACTOR TFIID"/>
    <property type="match status" value="1"/>
</dbReference>
<gene>
    <name evidence="3" type="ORF">LOC68_00970</name>
</gene>
<reference evidence="3" key="1">
    <citation type="submission" date="2021-11" db="EMBL/GenBank/DDBJ databases">
        <title>Genome sequence.</title>
        <authorList>
            <person name="Sun Q."/>
        </authorList>
    </citation>
    <scope>NUCLEOTIDE SEQUENCE</scope>
    <source>
        <strain evidence="3">JC732</strain>
    </source>
</reference>
<evidence type="ECO:0000313" key="3">
    <source>
        <dbReference type="EMBL" id="MCC9626966.1"/>
    </source>
</evidence>
<dbReference type="InterPro" id="IPR015943">
    <property type="entry name" value="WD40/YVTN_repeat-like_dom_sf"/>
</dbReference>
<evidence type="ECO:0000313" key="4">
    <source>
        <dbReference type="Proteomes" id="UP001139103"/>
    </source>
</evidence>
<dbReference type="Pfam" id="PF00656">
    <property type="entry name" value="Peptidase_C14"/>
    <property type="match status" value="1"/>
</dbReference>
<dbReference type="InterPro" id="IPR036034">
    <property type="entry name" value="PDZ_sf"/>
</dbReference>
<dbReference type="GO" id="GO:0004197">
    <property type="term" value="F:cysteine-type endopeptidase activity"/>
    <property type="evidence" value="ECO:0007669"/>
    <property type="project" value="InterPro"/>
</dbReference>
<dbReference type="PROSITE" id="PS50082">
    <property type="entry name" value="WD_REPEATS_2"/>
    <property type="match status" value="2"/>
</dbReference>
<dbReference type="SUPFAM" id="SSF50978">
    <property type="entry name" value="WD40 repeat-like"/>
    <property type="match status" value="1"/>
</dbReference>
<dbReference type="Proteomes" id="UP001139103">
    <property type="component" value="Unassembled WGS sequence"/>
</dbReference>
<evidence type="ECO:0000259" key="2">
    <source>
        <dbReference type="Pfam" id="PF00656"/>
    </source>
</evidence>
<comment type="caution">
    <text evidence="3">The sequence shown here is derived from an EMBL/GenBank/DDBJ whole genome shotgun (WGS) entry which is preliminary data.</text>
</comment>
<feature type="repeat" description="WD" evidence="1">
    <location>
        <begin position="310"/>
        <end position="351"/>
    </location>
</feature>
<name>A0A9X1SEV7_9BACT</name>
<keyword evidence="4" id="KW-1185">Reference proteome</keyword>
<dbReference type="InterPro" id="IPR036322">
    <property type="entry name" value="WD40_repeat_dom_sf"/>
</dbReference>
<dbReference type="Gene3D" id="2.130.10.10">
    <property type="entry name" value="YVTN repeat-like/Quinoprotein amine dehydrogenase"/>
    <property type="match status" value="3"/>
</dbReference>
<dbReference type="SUPFAM" id="SSF50156">
    <property type="entry name" value="PDZ domain-like"/>
    <property type="match status" value="1"/>
</dbReference>
<dbReference type="EMBL" id="JAJKFT010000002">
    <property type="protein sequence ID" value="MCC9626966.1"/>
    <property type="molecule type" value="Genomic_DNA"/>
</dbReference>
<dbReference type="InterPro" id="IPR001680">
    <property type="entry name" value="WD40_rpt"/>
</dbReference>
<dbReference type="AlphaFoldDB" id="A0A9X1SEV7"/>
<dbReference type="RefSeq" id="WP_230214510.1">
    <property type="nucleotide sequence ID" value="NZ_JAJKFT010000002.1"/>
</dbReference>
<sequence>MDRIRSLLTILAIIVGCDNFVGFAAAGEAAYESVQSVMPQLVIDPKGLTGEPVVSVSMSDDGQYVAAASGKQVVVWDLQTGQLITTLRGYREPGGFSSGTINVVRFMPNSHHLLVAVTDNSEFGSTRVYDLTNPNEIHQLIEGHLGCTQNLAISPSGQTLATTGCDGMLYVLRWDRDRERWQPNRNFVYGSLEGIPAPFDEKHGPRYSLRPNFIMPLDDDWIMWTSPTECSMISTETGRIEQHFDNWPNAAHNLMHLMSRQQLPGVGGAASASDFAIGSAYWTAMAGTSDNSNFWAAVWKEDSDLPATVYRKHRIDPTSIDYNPRTGLVASGDAFGEVHIWDARTGAQFKRLRPENKQLYRADWSDDGKTLLLADSFYSDPSRYHFNHFGPVSLAFDLETRRFRDAAPVPDKAEAIDIVDPKSGGPASVLSSLRNSPDAPADTRDLTLKVNDKRYNLNPHLLPDPVRNQILGTRLFRESEFGSPWSYAANPHSGQGGGPHSIIVGSKTGQVMQFEIAPVKGTGPPVMLVIRKFVGHTGAVTSVAISPDGTRLATSSWDGTIRLWKLGPIAPQGDVDFASDGSSVTNVPPASEAARAGIIARDVIVKFNDGSFFERNYLFTQDSLLPGAEVDLKIARKSDPLSPWKVMTKTIRLSPAPEIVEPYLTLFLDRHGEWVGYTPRGYFDGTPQGQQYVGWHLNRARHQTAEFYAVGQFDQLYRPDIVRETIRLADESEAIQLANGELREMPNPPDDNLDFRNRDTVEAHRPPEVAVSHKPLPPNGGRYSVLVETRVATAVDKPVKKIDVRSNGQPVLVLPIDEHEQVVGNQRIRVLTHEVPLPTRENVITVEAIGESTQTTERREINIKPAEVMNDETPNLYILAIGISEYQNPSLKLQFAHKDAIDFANAWRRYEGQHYSKVISKVLVDEEATTNNIRDAMDWLSRSVRPHKDLAFVFLAGHAVYERRAGWFFGAVNLDRDRLRATGIGHDELTGWLDDELPCDKILFTDTCHATKAVREMGFLPRHPQEKDIWRETNTLVIASCNDDQESVESNLWENGAFTEAMLEALSGSVADYDGDFWISLKEISVYLDNKVPNLASELGIVQHPSMKNRLGIGKLVLAPVVIP</sequence>